<dbReference type="InterPro" id="IPR050090">
    <property type="entry name" value="Tyrosine_recombinase_XerCD"/>
</dbReference>
<accession>A0A2V3PRK7</accession>
<comment type="caution">
    <text evidence="4">The sequence shown here is derived from an EMBL/GenBank/DDBJ whole genome shotgun (WGS) entry which is preliminary data.</text>
</comment>
<keyword evidence="1" id="KW-0238">DNA-binding</keyword>
<keyword evidence="2" id="KW-0233">DNA recombination</keyword>
<name>A0A2V3PRK7_9BACT</name>
<gene>
    <name evidence="4" type="ORF">CLV62_10487</name>
</gene>
<dbReference type="OrthoDB" id="997805at2"/>
<dbReference type="InterPro" id="IPR011010">
    <property type="entry name" value="DNA_brk_join_enz"/>
</dbReference>
<feature type="region of interest" description="Disordered" evidence="3">
    <location>
        <begin position="393"/>
        <end position="417"/>
    </location>
</feature>
<dbReference type="GO" id="GO:0006310">
    <property type="term" value="P:DNA recombination"/>
    <property type="evidence" value="ECO:0007669"/>
    <property type="project" value="UniProtKB-KW"/>
</dbReference>
<dbReference type="RefSeq" id="WP_110309783.1">
    <property type="nucleotide sequence ID" value="NZ_QICL01000004.1"/>
</dbReference>
<evidence type="ECO:0000256" key="2">
    <source>
        <dbReference type="ARBA" id="ARBA00023172"/>
    </source>
</evidence>
<evidence type="ECO:0000256" key="1">
    <source>
        <dbReference type="ARBA" id="ARBA00023125"/>
    </source>
</evidence>
<evidence type="ECO:0000313" key="4">
    <source>
        <dbReference type="EMBL" id="PXV66826.1"/>
    </source>
</evidence>
<feature type="compositionally biased region" description="Basic and acidic residues" evidence="3">
    <location>
        <begin position="403"/>
        <end position="417"/>
    </location>
</feature>
<reference evidence="4 5" key="1">
    <citation type="submission" date="2018-03" db="EMBL/GenBank/DDBJ databases">
        <title>Genomic Encyclopedia of Archaeal and Bacterial Type Strains, Phase II (KMG-II): from individual species to whole genera.</title>
        <authorList>
            <person name="Goeker M."/>
        </authorList>
    </citation>
    <scope>NUCLEOTIDE SEQUENCE [LARGE SCALE GENOMIC DNA]</scope>
    <source>
        <strain evidence="4 5">DSM 100214</strain>
    </source>
</reference>
<dbReference type="PANTHER" id="PTHR30349:SF64">
    <property type="entry name" value="PROPHAGE INTEGRASE INTD-RELATED"/>
    <property type="match status" value="1"/>
</dbReference>
<dbReference type="AlphaFoldDB" id="A0A2V3PRK7"/>
<keyword evidence="5" id="KW-1185">Reference proteome</keyword>
<dbReference type="PANTHER" id="PTHR30349">
    <property type="entry name" value="PHAGE INTEGRASE-RELATED"/>
    <property type="match status" value="1"/>
</dbReference>
<dbReference type="Gene3D" id="1.10.443.10">
    <property type="entry name" value="Intergrase catalytic core"/>
    <property type="match status" value="1"/>
</dbReference>
<evidence type="ECO:0000313" key="5">
    <source>
        <dbReference type="Proteomes" id="UP000247973"/>
    </source>
</evidence>
<sequence>MATFKEVVRKRRGDGMYAVYIRVTHNRKIDYIKTDMYVHDGHLKGGEITDQIVRAKCSIRIKEFLDKLNLKDTDNWTVKQVMEFISSNDKVLFYPYCDEFVKNLRGKGRDKTAEGYEDAIKSFKKFFTDTNLAFQDIKKKDLGKWIETLMETARAKQKYPSNMKAIFDAGRDKYNDYEDNVIFIANNPFYKLEIPKCDTPHKKATDTDSIRKLFSANPKGERDEIAQDVAKLMIYMVGINTIDLYDMEDWRFEGGKLRYNRHKTRTVREDKAYTEVTVRPEILYLFEKYKGKNGYLFNFKQRYSTPKGFYENVNKGLKQICDDEGIKKMTTNTLRHSWATVAKNYCKASDELIDFCLVHAPDKKLAWKYIDVDYSPIDELNNQVLDVIFNPKVDKGKKKKGGKNKEEEKSVIKEEAA</sequence>
<organism evidence="4 5">
    <name type="scientific">Dysgonomonas alginatilytica</name>
    <dbReference type="NCBI Taxonomy" id="1605892"/>
    <lineage>
        <taxon>Bacteria</taxon>
        <taxon>Pseudomonadati</taxon>
        <taxon>Bacteroidota</taxon>
        <taxon>Bacteroidia</taxon>
        <taxon>Bacteroidales</taxon>
        <taxon>Dysgonomonadaceae</taxon>
        <taxon>Dysgonomonas</taxon>
    </lineage>
</organism>
<dbReference type="EMBL" id="QICL01000004">
    <property type="protein sequence ID" value="PXV66826.1"/>
    <property type="molecule type" value="Genomic_DNA"/>
</dbReference>
<dbReference type="GO" id="GO:0015074">
    <property type="term" value="P:DNA integration"/>
    <property type="evidence" value="ECO:0007669"/>
    <property type="project" value="InterPro"/>
</dbReference>
<dbReference type="GO" id="GO:0003677">
    <property type="term" value="F:DNA binding"/>
    <property type="evidence" value="ECO:0007669"/>
    <property type="project" value="UniProtKB-KW"/>
</dbReference>
<dbReference type="InterPro" id="IPR013762">
    <property type="entry name" value="Integrase-like_cat_sf"/>
</dbReference>
<dbReference type="Proteomes" id="UP000247973">
    <property type="component" value="Unassembled WGS sequence"/>
</dbReference>
<evidence type="ECO:0000256" key="3">
    <source>
        <dbReference type="SAM" id="MobiDB-lite"/>
    </source>
</evidence>
<dbReference type="Gene3D" id="1.10.150.130">
    <property type="match status" value="1"/>
</dbReference>
<proteinExistence type="predicted"/>
<dbReference type="SUPFAM" id="SSF56349">
    <property type="entry name" value="DNA breaking-rejoining enzymes"/>
    <property type="match status" value="1"/>
</dbReference>
<protein>
    <submittedName>
        <fullName evidence="4">Site-specific recombinase XerD</fullName>
    </submittedName>
</protein>
<dbReference type="InterPro" id="IPR010998">
    <property type="entry name" value="Integrase_recombinase_N"/>
</dbReference>